<dbReference type="InterPro" id="IPR000835">
    <property type="entry name" value="HTH_MarR-typ"/>
</dbReference>
<dbReference type="AlphaFoldDB" id="A0A3S9SLH9"/>
<proteinExistence type="predicted"/>
<evidence type="ECO:0000313" key="2">
    <source>
        <dbReference type="EMBL" id="AZR60370.1"/>
    </source>
</evidence>
<evidence type="ECO:0000313" key="3">
    <source>
        <dbReference type="Proteomes" id="UP000282435"/>
    </source>
</evidence>
<gene>
    <name evidence="2" type="ORF">ELB75_10335</name>
</gene>
<dbReference type="InterPro" id="IPR036390">
    <property type="entry name" value="WH_DNA-bd_sf"/>
</dbReference>
<accession>A0A3S9SLH9</accession>
<dbReference type="InterPro" id="IPR036388">
    <property type="entry name" value="WH-like_DNA-bd_sf"/>
</dbReference>
<dbReference type="Pfam" id="PF12802">
    <property type="entry name" value="MarR_2"/>
    <property type="match status" value="1"/>
</dbReference>
<organism evidence="2 3">
    <name type="scientific">Eikenella corrodens</name>
    <dbReference type="NCBI Taxonomy" id="539"/>
    <lineage>
        <taxon>Bacteria</taxon>
        <taxon>Pseudomonadati</taxon>
        <taxon>Pseudomonadota</taxon>
        <taxon>Betaproteobacteria</taxon>
        <taxon>Neisseriales</taxon>
        <taxon>Neisseriaceae</taxon>
        <taxon>Eikenella</taxon>
    </lineage>
</organism>
<name>A0A3S9SLH9_EIKCO</name>
<feature type="domain" description="HTH marR-type" evidence="1">
    <location>
        <begin position="30"/>
        <end position="130"/>
    </location>
</feature>
<evidence type="ECO:0000259" key="1">
    <source>
        <dbReference type="SMART" id="SM00347"/>
    </source>
</evidence>
<sequence>MENANSRFDPSQGIDQRGSLLTGIYDQYENWAKSKGLNYTVFAILYFVYYREHCTQSDICAFWGFAKQTVSTQCNELMDKGILSIVQDDGNRCRKILTLTEQGRAYARPFVEPVHAAETAAFQSLCEELGQKLVEGTEKFYATFAVALSEAKEGKAV</sequence>
<dbReference type="Proteomes" id="UP000282435">
    <property type="component" value="Chromosome"/>
</dbReference>
<dbReference type="Gene3D" id="1.10.10.10">
    <property type="entry name" value="Winged helix-like DNA-binding domain superfamily/Winged helix DNA-binding domain"/>
    <property type="match status" value="1"/>
</dbReference>
<dbReference type="RefSeq" id="WP_126983832.1">
    <property type="nucleotide sequence ID" value="NZ_CP034670.1"/>
</dbReference>
<dbReference type="GO" id="GO:0003700">
    <property type="term" value="F:DNA-binding transcription factor activity"/>
    <property type="evidence" value="ECO:0007669"/>
    <property type="project" value="InterPro"/>
</dbReference>
<dbReference type="SMART" id="SM00347">
    <property type="entry name" value="HTH_MARR"/>
    <property type="match status" value="1"/>
</dbReference>
<dbReference type="OrthoDB" id="3232829at2"/>
<protein>
    <submittedName>
        <fullName evidence="2">MarR family transcriptional regulator</fullName>
    </submittedName>
</protein>
<dbReference type="SUPFAM" id="SSF46785">
    <property type="entry name" value="Winged helix' DNA-binding domain"/>
    <property type="match status" value="1"/>
</dbReference>
<dbReference type="EMBL" id="CP034670">
    <property type="protein sequence ID" value="AZR60370.1"/>
    <property type="molecule type" value="Genomic_DNA"/>
</dbReference>
<reference evidence="2 3" key="1">
    <citation type="submission" date="2018-12" db="EMBL/GenBank/DDBJ databases">
        <title>Genome sequencing of Eikenella corrodens KCOM 3110 (= JS217).</title>
        <authorList>
            <person name="Koo J.-K."/>
            <person name="Park S.-N."/>
            <person name="Lim Y.K."/>
        </authorList>
    </citation>
    <scope>NUCLEOTIDE SEQUENCE [LARGE SCALE GENOMIC DNA]</scope>
    <source>
        <strain evidence="2 3">KCOM 3110</strain>
    </source>
</reference>